<dbReference type="AlphaFoldDB" id="A0A830HCR5"/>
<accession>A0A830HCR5</accession>
<comment type="caution">
    <text evidence="1">The sequence shown here is derived from an EMBL/GenBank/DDBJ whole genome shotgun (WGS) entry which is preliminary data.</text>
</comment>
<name>A0A830HCR5_9CHLO</name>
<evidence type="ECO:0000313" key="2">
    <source>
        <dbReference type="Proteomes" id="UP000660262"/>
    </source>
</evidence>
<protein>
    <submittedName>
        <fullName evidence="1">Uncharacterized protein</fullName>
    </submittedName>
</protein>
<organism evidence="1 2">
    <name type="scientific">Pycnococcus provasolii</name>
    <dbReference type="NCBI Taxonomy" id="41880"/>
    <lineage>
        <taxon>Eukaryota</taxon>
        <taxon>Viridiplantae</taxon>
        <taxon>Chlorophyta</taxon>
        <taxon>Pseudoscourfieldiophyceae</taxon>
        <taxon>Pseudoscourfieldiales</taxon>
        <taxon>Pycnococcaceae</taxon>
        <taxon>Pycnococcus</taxon>
    </lineage>
</organism>
<proteinExistence type="predicted"/>
<dbReference type="EMBL" id="BNJQ01000007">
    <property type="protein sequence ID" value="GHP04283.1"/>
    <property type="molecule type" value="Genomic_DNA"/>
</dbReference>
<keyword evidence="2" id="KW-1185">Reference proteome</keyword>
<evidence type="ECO:0000313" key="1">
    <source>
        <dbReference type="EMBL" id="GHP04283.1"/>
    </source>
</evidence>
<gene>
    <name evidence="1" type="ORF">PPROV_000303700</name>
</gene>
<sequence>MPATTLVDNRIRNAAMRDLPIGKRFLIDTECDDHGDRGAMITCRDGKSGFRISSFGRAHSVNIERFRDESHLALPNVVKLSLESLRMTIGSYKKEGCGGASQVSHFAVYTESDGILLVEGYGRRHTLYVTDTRDD</sequence>
<dbReference type="Proteomes" id="UP000660262">
    <property type="component" value="Unassembled WGS sequence"/>
</dbReference>
<reference evidence="1" key="1">
    <citation type="submission" date="2020-10" db="EMBL/GenBank/DDBJ databases">
        <title>Unveiling of a novel bifunctional photoreceptor, Dualchrome1, isolated from a cosmopolitan green alga.</title>
        <authorList>
            <person name="Suzuki S."/>
            <person name="Kawachi M."/>
        </authorList>
    </citation>
    <scope>NUCLEOTIDE SEQUENCE</scope>
    <source>
        <strain evidence="1">NIES 2893</strain>
    </source>
</reference>